<evidence type="ECO:0000256" key="1">
    <source>
        <dbReference type="SAM" id="Phobius"/>
    </source>
</evidence>
<accession>A0A9P1IYU5</accession>
<protein>
    <submittedName>
        <fullName evidence="3">Uncharacterized protein</fullName>
    </submittedName>
</protein>
<dbReference type="OrthoDB" id="5843550at2759"/>
<sequence>MQLYDWFVLILLFFIIQKTNTSSKFCDAIDKSPNNLTNQNVLFVQLQDESLLKIESVLRNFFECYAIGMNIQNITIEQNPNTTTCEIVEPLGEKIQSSNLEWKIILSPFLLILDCSLENMIEQIEKVLPNSKIGTSFEFLGICESTEACDFMSNYTKYYKNRVIKKNKLAYENLELFIDEKNVSSKYIQQKYHYFNHFPRVVHLSRFWVTIFTLFALFFFTLLGFFICIYSLLSYALIEEDFQTRNDERENLARIINQQPQPEPFIFPEITDVTSQSEVIRTDQTQSTTRSPLNVETTQISELISGTTIVEEQ</sequence>
<keyword evidence="2" id="KW-0732">Signal</keyword>
<comment type="caution">
    <text evidence="3">The sequence shown here is derived from an EMBL/GenBank/DDBJ whole genome shotgun (WGS) entry which is preliminary data.</text>
</comment>
<keyword evidence="1" id="KW-1133">Transmembrane helix</keyword>
<dbReference type="AlphaFoldDB" id="A0A9P1IYU5"/>
<feature type="chain" id="PRO_5040431211" evidence="2">
    <location>
        <begin position="22"/>
        <end position="313"/>
    </location>
</feature>
<keyword evidence="1" id="KW-0812">Transmembrane</keyword>
<evidence type="ECO:0000256" key="2">
    <source>
        <dbReference type="SAM" id="SignalP"/>
    </source>
</evidence>
<name>A0A9P1IYU5_9PELO</name>
<dbReference type="Proteomes" id="UP001152747">
    <property type="component" value="Unassembled WGS sequence"/>
</dbReference>
<evidence type="ECO:0000313" key="3">
    <source>
        <dbReference type="EMBL" id="CAI5451918.1"/>
    </source>
</evidence>
<feature type="transmembrane region" description="Helical" evidence="1">
    <location>
        <begin position="207"/>
        <end position="233"/>
    </location>
</feature>
<keyword evidence="4" id="KW-1185">Reference proteome</keyword>
<gene>
    <name evidence="3" type="ORF">CAMP_LOCUS14555</name>
</gene>
<reference evidence="3" key="1">
    <citation type="submission" date="2022-11" db="EMBL/GenBank/DDBJ databases">
        <authorList>
            <person name="Kikuchi T."/>
        </authorList>
    </citation>
    <scope>NUCLEOTIDE SEQUENCE</scope>
    <source>
        <strain evidence="3">PS1010</strain>
    </source>
</reference>
<proteinExistence type="predicted"/>
<dbReference type="EMBL" id="CANHGI010000005">
    <property type="protein sequence ID" value="CAI5451918.1"/>
    <property type="molecule type" value="Genomic_DNA"/>
</dbReference>
<feature type="signal peptide" evidence="2">
    <location>
        <begin position="1"/>
        <end position="21"/>
    </location>
</feature>
<evidence type="ECO:0000313" key="4">
    <source>
        <dbReference type="Proteomes" id="UP001152747"/>
    </source>
</evidence>
<organism evidence="3 4">
    <name type="scientific">Caenorhabditis angaria</name>
    <dbReference type="NCBI Taxonomy" id="860376"/>
    <lineage>
        <taxon>Eukaryota</taxon>
        <taxon>Metazoa</taxon>
        <taxon>Ecdysozoa</taxon>
        <taxon>Nematoda</taxon>
        <taxon>Chromadorea</taxon>
        <taxon>Rhabditida</taxon>
        <taxon>Rhabditina</taxon>
        <taxon>Rhabditomorpha</taxon>
        <taxon>Rhabditoidea</taxon>
        <taxon>Rhabditidae</taxon>
        <taxon>Peloderinae</taxon>
        <taxon>Caenorhabditis</taxon>
    </lineage>
</organism>
<keyword evidence="1" id="KW-0472">Membrane</keyword>